<dbReference type="AlphaFoldDB" id="A0A0P0J9P6"/>
<keyword evidence="4" id="KW-1185">Reference proteome</keyword>
<dbReference type="RefSeq" id="WP_145911967.1">
    <property type="nucleotide sequence ID" value="NZ_AP014854.2"/>
</dbReference>
<evidence type="ECO:0000256" key="1">
    <source>
        <dbReference type="SAM" id="MobiDB-lite"/>
    </source>
</evidence>
<evidence type="ECO:0000256" key="2">
    <source>
        <dbReference type="SAM" id="SignalP"/>
    </source>
</evidence>
<proteinExistence type="predicted"/>
<keyword evidence="2" id="KW-0732">Signal</keyword>
<dbReference type="EMBL" id="LN907867">
    <property type="protein sequence ID" value="CUU43025.1"/>
    <property type="molecule type" value="Genomic_DNA"/>
</dbReference>
<organism evidence="3 4">
    <name type="scientific">Blastochloris viridis</name>
    <name type="common">Rhodopseudomonas viridis</name>
    <dbReference type="NCBI Taxonomy" id="1079"/>
    <lineage>
        <taxon>Bacteria</taxon>
        <taxon>Pseudomonadati</taxon>
        <taxon>Pseudomonadota</taxon>
        <taxon>Alphaproteobacteria</taxon>
        <taxon>Hyphomicrobiales</taxon>
        <taxon>Blastochloridaceae</taxon>
        <taxon>Blastochloris</taxon>
    </lineage>
</organism>
<dbReference type="Proteomes" id="UP000065734">
    <property type="component" value="Chromosome I"/>
</dbReference>
<name>A0A0P0J9P6_BLAVI</name>
<evidence type="ECO:0000313" key="3">
    <source>
        <dbReference type="EMBL" id="CUU43025.1"/>
    </source>
</evidence>
<gene>
    <name evidence="3" type="ORF">BVIRIDIS_20420</name>
</gene>
<sequence length="171" mass="18342">MMRWAVVVAVLVALDLTPADAAPRGVIYMGAGDELFAGPLFKLKAELERRGAVVEVRRWWSPSSDRYDFAIGQSVGVGPASRTNATRRIGLDPVEVDYDGIQVNFWTPPKLGYPPGRPLSNARNIRVDGATHVSLPEVAASQIADEALQERSQPPANAALGNPIPLIGSSD</sequence>
<feature type="region of interest" description="Disordered" evidence="1">
    <location>
        <begin position="148"/>
        <end position="171"/>
    </location>
</feature>
<evidence type="ECO:0000313" key="4">
    <source>
        <dbReference type="Proteomes" id="UP000065734"/>
    </source>
</evidence>
<dbReference type="KEGG" id="bvr:BVIR_2598"/>
<feature type="signal peptide" evidence="2">
    <location>
        <begin position="1"/>
        <end position="21"/>
    </location>
</feature>
<accession>A0A0P0J9P6</accession>
<protein>
    <submittedName>
        <fullName evidence="3">Uncharacterized protein</fullName>
    </submittedName>
</protein>
<feature type="chain" id="PRO_5009792020" evidence="2">
    <location>
        <begin position="22"/>
        <end position="171"/>
    </location>
</feature>
<dbReference type="OrthoDB" id="9829525at2"/>
<reference evidence="4" key="1">
    <citation type="journal article" date="2016" name="Genome Announc.">
        <title>Revised genome sequence of the purple photosynthetic bacterium Blastochloris viridis.</title>
        <authorList>
            <person name="Liu L.N."/>
            <person name="Faulkner M."/>
            <person name="Liu X."/>
            <person name="Huang F."/>
            <person name="Darby A.C."/>
            <person name="Hall N."/>
        </authorList>
    </citation>
    <scope>NUCLEOTIDE SEQUENCE [LARGE SCALE GENOMIC DNA]</scope>
    <source>
        <strain evidence="4">ATCC 19567 / DSM 133 / F</strain>
    </source>
</reference>